<reference evidence="2 3" key="1">
    <citation type="journal article" date="2018" name="Front. Plant Sci.">
        <title>Red Clover (Trifolium pratense) and Zigzag Clover (T. medium) - A Picture of Genomic Similarities and Differences.</title>
        <authorList>
            <person name="Dluhosova J."/>
            <person name="Istvanek J."/>
            <person name="Nedelnik J."/>
            <person name="Repkova J."/>
        </authorList>
    </citation>
    <scope>NUCLEOTIDE SEQUENCE [LARGE SCALE GENOMIC DNA]</scope>
    <source>
        <strain evidence="3">cv. 10/8</strain>
        <tissue evidence="2">Leaf</tissue>
    </source>
</reference>
<evidence type="ECO:0000313" key="3">
    <source>
        <dbReference type="Proteomes" id="UP000265520"/>
    </source>
</evidence>
<keyword evidence="1" id="KW-1133">Transmembrane helix</keyword>
<keyword evidence="1" id="KW-0812">Transmembrane</keyword>
<keyword evidence="3" id="KW-1185">Reference proteome</keyword>
<feature type="transmembrane region" description="Helical" evidence="1">
    <location>
        <begin position="6"/>
        <end position="27"/>
    </location>
</feature>
<dbReference type="EMBL" id="LXQA010105887">
    <property type="protein sequence ID" value="MCI17544.1"/>
    <property type="molecule type" value="Genomic_DNA"/>
</dbReference>
<comment type="caution">
    <text evidence="2">The sequence shown here is derived from an EMBL/GenBank/DDBJ whole genome shotgun (WGS) entry which is preliminary data.</text>
</comment>
<keyword evidence="1" id="KW-0472">Membrane</keyword>
<accession>A0A392Q0E4</accession>
<organism evidence="2 3">
    <name type="scientific">Trifolium medium</name>
    <dbReference type="NCBI Taxonomy" id="97028"/>
    <lineage>
        <taxon>Eukaryota</taxon>
        <taxon>Viridiplantae</taxon>
        <taxon>Streptophyta</taxon>
        <taxon>Embryophyta</taxon>
        <taxon>Tracheophyta</taxon>
        <taxon>Spermatophyta</taxon>
        <taxon>Magnoliopsida</taxon>
        <taxon>eudicotyledons</taxon>
        <taxon>Gunneridae</taxon>
        <taxon>Pentapetalae</taxon>
        <taxon>rosids</taxon>
        <taxon>fabids</taxon>
        <taxon>Fabales</taxon>
        <taxon>Fabaceae</taxon>
        <taxon>Papilionoideae</taxon>
        <taxon>50 kb inversion clade</taxon>
        <taxon>NPAAA clade</taxon>
        <taxon>Hologalegina</taxon>
        <taxon>IRL clade</taxon>
        <taxon>Trifolieae</taxon>
        <taxon>Trifolium</taxon>
    </lineage>
</organism>
<protein>
    <submittedName>
        <fullName evidence="2">Uncharacterized protein</fullName>
    </submittedName>
</protein>
<proteinExistence type="predicted"/>
<evidence type="ECO:0000256" key="1">
    <source>
        <dbReference type="SAM" id="Phobius"/>
    </source>
</evidence>
<evidence type="ECO:0000313" key="2">
    <source>
        <dbReference type="EMBL" id="MCI17544.1"/>
    </source>
</evidence>
<name>A0A392Q0E4_9FABA</name>
<dbReference type="Proteomes" id="UP000265520">
    <property type="component" value="Unassembled WGS sequence"/>
</dbReference>
<dbReference type="AlphaFoldDB" id="A0A392Q0E4"/>
<feature type="non-terminal residue" evidence="2">
    <location>
        <position position="82"/>
    </location>
</feature>
<sequence length="82" mass="8847">MRSVSIGAALSCCSFVAALMVLCIFLWNFFAPVISSFVDGTVPSAAIWLDVLGCSCRRSHMAPWAYSGSIKTLQIRPFIGVT</sequence>